<reference evidence="2 3" key="1">
    <citation type="submission" date="2019-03" db="EMBL/GenBank/DDBJ databases">
        <title>First draft genome of Liparis tanakae, snailfish: a comprehensive survey of snailfish specific genes.</title>
        <authorList>
            <person name="Kim W."/>
            <person name="Song I."/>
            <person name="Jeong J.-H."/>
            <person name="Kim D."/>
            <person name="Kim S."/>
            <person name="Ryu S."/>
            <person name="Song J.Y."/>
            <person name="Lee S.K."/>
        </authorList>
    </citation>
    <scope>NUCLEOTIDE SEQUENCE [LARGE SCALE GENOMIC DNA]</scope>
    <source>
        <tissue evidence="2">Muscle</tissue>
    </source>
</reference>
<dbReference type="AlphaFoldDB" id="A0A4Z2G956"/>
<dbReference type="Proteomes" id="UP000314294">
    <property type="component" value="Unassembled WGS sequence"/>
</dbReference>
<evidence type="ECO:0000313" key="3">
    <source>
        <dbReference type="Proteomes" id="UP000314294"/>
    </source>
</evidence>
<evidence type="ECO:0000313" key="2">
    <source>
        <dbReference type="EMBL" id="TNN49831.1"/>
    </source>
</evidence>
<feature type="compositionally biased region" description="Acidic residues" evidence="1">
    <location>
        <begin position="49"/>
        <end position="60"/>
    </location>
</feature>
<feature type="region of interest" description="Disordered" evidence="1">
    <location>
        <begin position="44"/>
        <end position="69"/>
    </location>
</feature>
<gene>
    <name evidence="2" type="ORF">EYF80_039985</name>
</gene>
<sequence length="107" mass="11967">MEEREGGTSFRVGLDLRSVIAPDSGGVGVQRRTRHTLPLFLTALTPAGPEEEEEEEEEEEDRMHPDALGSHRRCAYSGCGDADNNKQIGKRVHLDKVHTPTWKMEPD</sequence>
<dbReference type="EMBL" id="SRLO01000640">
    <property type="protein sequence ID" value="TNN49831.1"/>
    <property type="molecule type" value="Genomic_DNA"/>
</dbReference>
<name>A0A4Z2G956_9TELE</name>
<organism evidence="2 3">
    <name type="scientific">Liparis tanakae</name>
    <name type="common">Tanaka's snailfish</name>
    <dbReference type="NCBI Taxonomy" id="230148"/>
    <lineage>
        <taxon>Eukaryota</taxon>
        <taxon>Metazoa</taxon>
        <taxon>Chordata</taxon>
        <taxon>Craniata</taxon>
        <taxon>Vertebrata</taxon>
        <taxon>Euteleostomi</taxon>
        <taxon>Actinopterygii</taxon>
        <taxon>Neopterygii</taxon>
        <taxon>Teleostei</taxon>
        <taxon>Neoteleostei</taxon>
        <taxon>Acanthomorphata</taxon>
        <taxon>Eupercaria</taxon>
        <taxon>Perciformes</taxon>
        <taxon>Cottioidei</taxon>
        <taxon>Cottales</taxon>
        <taxon>Liparidae</taxon>
        <taxon>Liparis</taxon>
    </lineage>
</organism>
<keyword evidence="3" id="KW-1185">Reference proteome</keyword>
<comment type="caution">
    <text evidence="2">The sequence shown here is derived from an EMBL/GenBank/DDBJ whole genome shotgun (WGS) entry which is preliminary data.</text>
</comment>
<proteinExistence type="predicted"/>
<evidence type="ECO:0000256" key="1">
    <source>
        <dbReference type="SAM" id="MobiDB-lite"/>
    </source>
</evidence>
<protein>
    <submittedName>
        <fullName evidence="2">Uncharacterized protein</fullName>
    </submittedName>
</protein>
<accession>A0A4Z2G956</accession>